<feature type="compositionally biased region" description="Basic and acidic residues" evidence="2">
    <location>
        <begin position="120"/>
        <end position="130"/>
    </location>
</feature>
<evidence type="ECO:0000313" key="4">
    <source>
        <dbReference type="EMBL" id="GBQ85601.1"/>
    </source>
</evidence>
<organism evidence="4 5">
    <name type="scientific">Acetobacter malorum DSM 14337</name>
    <dbReference type="NCBI Taxonomy" id="1307910"/>
    <lineage>
        <taxon>Bacteria</taxon>
        <taxon>Pseudomonadati</taxon>
        <taxon>Pseudomonadota</taxon>
        <taxon>Alphaproteobacteria</taxon>
        <taxon>Acetobacterales</taxon>
        <taxon>Acetobacteraceae</taxon>
        <taxon>Acetobacter</taxon>
    </lineage>
</organism>
<keyword evidence="1" id="KW-0175">Coiled coil</keyword>
<name>A0ABQ0PZP3_9PROT</name>
<dbReference type="Proteomes" id="UP001065047">
    <property type="component" value="Unassembled WGS sequence"/>
</dbReference>
<accession>A0ABQ0PZP3</accession>
<feature type="coiled-coil region" evidence="1">
    <location>
        <begin position="58"/>
        <end position="85"/>
    </location>
</feature>
<gene>
    <name evidence="4" type="ORF">AA14337_3115</name>
</gene>
<keyword evidence="3" id="KW-0812">Transmembrane</keyword>
<feature type="region of interest" description="Disordered" evidence="2">
    <location>
        <begin position="90"/>
        <end position="159"/>
    </location>
</feature>
<dbReference type="EMBL" id="BAPF01000054">
    <property type="protein sequence ID" value="GBQ85601.1"/>
    <property type="molecule type" value="Genomic_DNA"/>
</dbReference>
<evidence type="ECO:0000313" key="5">
    <source>
        <dbReference type="Proteomes" id="UP001065047"/>
    </source>
</evidence>
<keyword evidence="5" id="KW-1185">Reference proteome</keyword>
<evidence type="ECO:0000256" key="1">
    <source>
        <dbReference type="SAM" id="Coils"/>
    </source>
</evidence>
<evidence type="ECO:0000256" key="2">
    <source>
        <dbReference type="SAM" id="MobiDB-lite"/>
    </source>
</evidence>
<proteinExistence type="predicted"/>
<reference evidence="4" key="1">
    <citation type="submission" date="2013-04" db="EMBL/GenBank/DDBJ databases">
        <title>The genome sequencing project of 58 acetic acid bacteria.</title>
        <authorList>
            <person name="Okamoto-Kainuma A."/>
            <person name="Ishikawa M."/>
            <person name="Umino S."/>
            <person name="Koizumi Y."/>
            <person name="Shiwa Y."/>
            <person name="Yoshikawa H."/>
            <person name="Matsutani M."/>
            <person name="Matsushita K."/>
        </authorList>
    </citation>
    <scope>NUCLEOTIDE SEQUENCE</scope>
    <source>
        <strain evidence="4">DSM 14337</strain>
    </source>
</reference>
<evidence type="ECO:0000256" key="3">
    <source>
        <dbReference type="SAM" id="Phobius"/>
    </source>
</evidence>
<keyword evidence="3" id="KW-1133">Transmembrane helix</keyword>
<comment type="caution">
    <text evidence="4">The sequence shown here is derived from an EMBL/GenBank/DDBJ whole genome shotgun (WGS) entry which is preliminary data.</text>
</comment>
<protein>
    <submittedName>
        <fullName evidence="4">Uncharacterized protein</fullName>
    </submittedName>
</protein>
<feature type="transmembrane region" description="Helical" evidence="3">
    <location>
        <begin position="29"/>
        <end position="52"/>
    </location>
</feature>
<keyword evidence="3" id="KW-0472">Membrane</keyword>
<sequence length="166" mass="17750">MAENGPSAFRLNTQADHTTRRVTPLKNTYAAIIAAAATVCSWACVSVAITNFQMNGRLGSMQTELEQIHQDISELERQKRDAVELSSLAGPSSIDVGASNHALPPNAEGNEDPVKSFLIRKNDPSRHETGLMHTDLSVEGVPPAKPGAGDKTSGCGINTPISCRQW</sequence>